<evidence type="ECO:0000256" key="8">
    <source>
        <dbReference type="ARBA" id="ARBA00038408"/>
    </source>
</evidence>
<comment type="caution">
    <text evidence="14">The sequence shown here is derived from an EMBL/GenBank/DDBJ whole genome shotgun (WGS) entry which is preliminary data.</text>
</comment>
<dbReference type="SUPFAM" id="SSF109998">
    <property type="entry name" value="Triger factor/SurA peptide-binding domain-like"/>
    <property type="match status" value="1"/>
</dbReference>
<keyword evidence="3" id="KW-0997">Cell inner membrane</keyword>
<keyword evidence="7" id="KW-0143">Chaperone</keyword>
<reference evidence="14 15" key="1">
    <citation type="submission" date="2020-06" db="EMBL/GenBank/DDBJ databases">
        <title>High-quality draft genome of sulfate reducer Desulfobacter latus type strain AcrS2 isolated from marine sediment.</title>
        <authorList>
            <person name="Hoppe M."/>
            <person name="Larsen C.K."/>
            <person name="Marshall I.P.G."/>
            <person name="Schramm A."/>
            <person name="Marietou A.G."/>
        </authorList>
    </citation>
    <scope>NUCLEOTIDE SEQUENCE [LARGE SCALE GENOMIC DNA]</scope>
    <source>
        <strain evidence="14 15">AcRS2</strain>
    </source>
</reference>
<sequence>MLRYLRENTGNWIIKSFLAIIVIVFVFLGVGSMNADKHNQVATVNDQAITFSEYRDAYQRMIQRLQQQFGTSLDDDLIKSLNVKQHAVNSLIDQKILEIEAQKLNIVVSDGELKQDLLSVKAFQKDGVFNMDLYTRVLGQNAMTPETFEAMQRNAIRNNKLQRMVINGITVGDREAQAWYAFNNTKASINYVLIDPVTFSDVAVGEEQVRSEYDDHHDHYMSEPKRKVTFLVFAPEDFEEQVTIDEASIRDFYDQNPGRFTTPEQVEASHILIKVDENADEQAVATAKAEALNVYEKAVNAADFSELAKTYSQGPSATSGGYLGRFNKTSMVKPFADAAFAMNPGDISQPVRTRFGWHIIKVTDKTPETLTPFETARAQIQKELAASQIQDLAYNKAEDAYDAVLDGDSFEQVALVAAKQPVNTPAFTAMGTELKDLGISNPGEFAGTAFSLLDDEISDVKKIGNNYYLIHMLEQIDPKLLAYEVVKDKIAVKLTTGLKKQAAKKAAESMLEKLGSDADSLEELAADNQLKVESSALFTRNKAVVPGISGSEAIAQAAFTLDEKNRIYKKVLEASGRFYIIGLKEKQTPDAAAIAENLDKVKLQLETRKQQDYYSQWLAARKEKVEIRINRDIIN</sequence>
<evidence type="ECO:0000256" key="9">
    <source>
        <dbReference type="ARBA" id="ARBA00040743"/>
    </source>
</evidence>
<keyword evidence="11" id="KW-0697">Rotamase</keyword>
<evidence type="ECO:0000256" key="2">
    <source>
        <dbReference type="ARBA" id="ARBA00022475"/>
    </source>
</evidence>
<keyword evidence="2" id="KW-1003">Cell membrane</keyword>
<evidence type="ECO:0000256" key="10">
    <source>
        <dbReference type="ARBA" id="ARBA00042775"/>
    </source>
</evidence>
<dbReference type="PANTHER" id="PTHR47529:SF1">
    <property type="entry name" value="PERIPLASMIC CHAPERONE PPID"/>
    <property type="match status" value="1"/>
</dbReference>
<name>A0A850TAZ7_9BACT</name>
<dbReference type="EMBL" id="JACADJ010000013">
    <property type="protein sequence ID" value="NWH04546.1"/>
    <property type="molecule type" value="Genomic_DNA"/>
</dbReference>
<evidence type="ECO:0000256" key="11">
    <source>
        <dbReference type="PROSITE-ProRule" id="PRU00278"/>
    </source>
</evidence>
<comment type="subcellular location">
    <subcellularLocation>
        <location evidence="1">Cell inner membrane</location>
        <topology evidence="1">Single-pass type II membrane protein</topology>
        <orientation evidence="1">Periplasmic side</orientation>
    </subcellularLocation>
</comment>
<dbReference type="GO" id="GO:0003755">
    <property type="term" value="F:peptidyl-prolyl cis-trans isomerase activity"/>
    <property type="evidence" value="ECO:0007669"/>
    <property type="project" value="UniProtKB-KW"/>
</dbReference>
<dbReference type="SUPFAM" id="SSF54534">
    <property type="entry name" value="FKBP-like"/>
    <property type="match status" value="1"/>
</dbReference>
<organism evidence="14 15">
    <name type="scientific">Desulfobacter latus</name>
    <dbReference type="NCBI Taxonomy" id="2292"/>
    <lineage>
        <taxon>Bacteria</taxon>
        <taxon>Pseudomonadati</taxon>
        <taxon>Thermodesulfobacteriota</taxon>
        <taxon>Desulfobacteria</taxon>
        <taxon>Desulfobacterales</taxon>
        <taxon>Desulfobacteraceae</taxon>
        <taxon>Desulfobacter</taxon>
    </lineage>
</organism>
<dbReference type="Gene3D" id="1.10.4030.10">
    <property type="entry name" value="Porin chaperone SurA, peptide-binding domain"/>
    <property type="match status" value="1"/>
</dbReference>
<evidence type="ECO:0000256" key="4">
    <source>
        <dbReference type="ARBA" id="ARBA00022692"/>
    </source>
</evidence>
<proteinExistence type="inferred from homology"/>
<dbReference type="InterPro" id="IPR023058">
    <property type="entry name" value="PPIase_PpiC_CS"/>
</dbReference>
<dbReference type="Pfam" id="PF13624">
    <property type="entry name" value="SurA_N_3"/>
    <property type="match status" value="1"/>
</dbReference>
<dbReference type="InterPro" id="IPR000297">
    <property type="entry name" value="PPIase_PpiC"/>
</dbReference>
<gene>
    <name evidence="14" type="ORF">HXW94_05995</name>
</gene>
<dbReference type="RefSeq" id="WP_178366002.1">
    <property type="nucleotide sequence ID" value="NZ_JACADJ010000013.1"/>
</dbReference>
<accession>A0A850TAZ7</accession>
<evidence type="ECO:0000256" key="5">
    <source>
        <dbReference type="ARBA" id="ARBA00022989"/>
    </source>
</evidence>
<evidence type="ECO:0000256" key="7">
    <source>
        <dbReference type="ARBA" id="ARBA00023186"/>
    </source>
</evidence>
<protein>
    <recommendedName>
        <fullName evidence="9">Periplasmic chaperone PpiD</fullName>
    </recommendedName>
    <alternativeName>
        <fullName evidence="10">Periplasmic folding chaperone</fullName>
    </alternativeName>
</protein>
<dbReference type="InterPro" id="IPR052029">
    <property type="entry name" value="PpiD_chaperone"/>
</dbReference>
<comment type="similarity">
    <text evidence="8">Belongs to the PpiD chaperone family.</text>
</comment>
<keyword evidence="15" id="KW-1185">Reference proteome</keyword>
<keyword evidence="6 12" id="KW-0472">Membrane</keyword>
<keyword evidence="5 12" id="KW-1133">Transmembrane helix</keyword>
<evidence type="ECO:0000256" key="3">
    <source>
        <dbReference type="ARBA" id="ARBA00022519"/>
    </source>
</evidence>
<dbReference type="PROSITE" id="PS01096">
    <property type="entry name" value="PPIC_PPIASE_1"/>
    <property type="match status" value="1"/>
</dbReference>
<dbReference type="InterPro" id="IPR027304">
    <property type="entry name" value="Trigger_fact/SurA_dom_sf"/>
</dbReference>
<dbReference type="Proteomes" id="UP000553343">
    <property type="component" value="Unassembled WGS sequence"/>
</dbReference>
<dbReference type="PANTHER" id="PTHR47529">
    <property type="entry name" value="PEPTIDYL-PROLYL CIS-TRANS ISOMERASE D"/>
    <property type="match status" value="1"/>
</dbReference>
<dbReference type="GO" id="GO:0005886">
    <property type="term" value="C:plasma membrane"/>
    <property type="evidence" value="ECO:0007669"/>
    <property type="project" value="UniProtKB-SubCell"/>
</dbReference>
<evidence type="ECO:0000313" key="15">
    <source>
        <dbReference type="Proteomes" id="UP000553343"/>
    </source>
</evidence>
<evidence type="ECO:0000256" key="6">
    <source>
        <dbReference type="ARBA" id="ARBA00023136"/>
    </source>
</evidence>
<keyword evidence="4 12" id="KW-0812">Transmembrane</keyword>
<dbReference type="PROSITE" id="PS50198">
    <property type="entry name" value="PPIC_PPIASE_2"/>
    <property type="match status" value="1"/>
</dbReference>
<feature type="transmembrane region" description="Helical" evidence="12">
    <location>
        <begin position="12"/>
        <end position="33"/>
    </location>
</feature>
<evidence type="ECO:0000256" key="1">
    <source>
        <dbReference type="ARBA" id="ARBA00004382"/>
    </source>
</evidence>
<keyword evidence="11" id="KW-0413">Isomerase</keyword>
<dbReference type="AlphaFoldDB" id="A0A850TAZ7"/>
<evidence type="ECO:0000259" key="13">
    <source>
        <dbReference type="PROSITE" id="PS50198"/>
    </source>
</evidence>
<dbReference type="Pfam" id="PF00639">
    <property type="entry name" value="Rotamase"/>
    <property type="match status" value="1"/>
</dbReference>
<dbReference type="Gene3D" id="3.10.50.40">
    <property type="match status" value="2"/>
</dbReference>
<feature type="domain" description="PpiC" evidence="13">
    <location>
        <begin position="263"/>
        <end position="364"/>
    </location>
</feature>
<evidence type="ECO:0000313" key="14">
    <source>
        <dbReference type="EMBL" id="NWH04546.1"/>
    </source>
</evidence>
<evidence type="ECO:0000256" key="12">
    <source>
        <dbReference type="SAM" id="Phobius"/>
    </source>
</evidence>
<dbReference type="InterPro" id="IPR046357">
    <property type="entry name" value="PPIase_dom_sf"/>
</dbReference>